<dbReference type="PANTHER" id="PTHR13847:SF286">
    <property type="entry name" value="D-AMINO ACID DEHYDROGENASE"/>
    <property type="match status" value="1"/>
</dbReference>
<dbReference type="Gene3D" id="3.50.50.60">
    <property type="entry name" value="FAD/NAD(P)-binding domain"/>
    <property type="match status" value="1"/>
</dbReference>
<name>A0ABR8U6I4_9BACL</name>
<dbReference type="SUPFAM" id="SSF51905">
    <property type="entry name" value="FAD/NAD(P)-binding domain"/>
    <property type="match status" value="1"/>
</dbReference>
<protein>
    <submittedName>
        <fullName evidence="6">FAD-binding oxidoreductase</fullName>
    </submittedName>
</protein>
<accession>A0ABR8U6I4</accession>
<keyword evidence="3" id="KW-0285">Flavoprotein</keyword>
<comment type="cofactor">
    <cofactor evidence="1">
        <name>FAD</name>
        <dbReference type="ChEBI" id="CHEBI:57692"/>
    </cofactor>
</comment>
<dbReference type="Proteomes" id="UP000626786">
    <property type="component" value="Unassembled WGS sequence"/>
</dbReference>
<evidence type="ECO:0000259" key="5">
    <source>
        <dbReference type="Pfam" id="PF01266"/>
    </source>
</evidence>
<organism evidence="6 7">
    <name type="scientific">Sporosarcina quadrami</name>
    <dbReference type="NCBI Taxonomy" id="2762234"/>
    <lineage>
        <taxon>Bacteria</taxon>
        <taxon>Bacillati</taxon>
        <taxon>Bacillota</taxon>
        <taxon>Bacilli</taxon>
        <taxon>Bacillales</taxon>
        <taxon>Caryophanaceae</taxon>
        <taxon>Sporosarcina</taxon>
    </lineage>
</organism>
<feature type="domain" description="FAD dependent oxidoreductase" evidence="5">
    <location>
        <begin position="3"/>
        <end position="351"/>
    </location>
</feature>
<dbReference type="Pfam" id="PF01266">
    <property type="entry name" value="DAO"/>
    <property type="match status" value="1"/>
</dbReference>
<dbReference type="SUPFAM" id="SSF54373">
    <property type="entry name" value="FAD-linked reductases, C-terminal domain"/>
    <property type="match status" value="1"/>
</dbReference>
<dbReference type="Gene3D" id="3.30.9.10">
    <property type="entry name" value="D-Amino Acid Oxidase, subunit A, domain 2"/>
    <property type="match status" value="1"/>
</dbReference>
<evidence type="ECO:0000256" key="4">
    <source>
        <dbReference type="ARBA" id="ARBA00023002"/>
    </source>
</evidence>
<dbReference type="PANTHER" id="PTHR13847">
    <property type="entry name" value="SARCOSINE DEHYDROGENASE-RELATED"/>
    <property type="match status" value="1"/>
</dbReference>
<keyword evidence="4" id="KW-0560">Oxidoreductase</keyword>
<comment type="similarity">
    <text evidence="2">Belongs to the DadA oxidoreductase family.</text>
</comment>
<dbReference type="EMBL" id="JACSQN010000002">
    <property type="protein sequence ID" value="MBD7983627.1"/>
    <property type="molecule type" value="Genomic_DNA"/>
</dbReference>
<keyword evidence="7" id="KW-1185">Reference proteome</keyword>
<gene>
    <name evidence="6" type="ORF">H9649_03445</name>
</gene>
<proteinExistence type="inferred from homology"/>
<reference evidence="6 7" key="1">
    <citation type="submission" date="2020-08" db="EMBL/GenBank/DDBJ databases">
        <title>A Genomic Blueprint of the Chicken Gut Microbiome.</title>
        <authorList>
            <person name="Gilroy R."/>
            <person name="Ravi A."/>
            <person name="Getino M."/>
            <person name="Pursley I."/>
            <person name="Horton D.L."/>
            <person name="Alikhan N.-F."/>
            <person name="Baker D."/>
            <person name="Gharbi K."/>
            <person name="Hall N."/>
            <person name="Watson M."/>
            <person name="Adriaenssens E.M."/>
            <person name="Foster-Nyarko E."/>
            <person name="Jarju S."/>
            <person name="Secka A."/>
            <person name="Antonio M."/>
            <person name="Oren A."/>
            <person name="Chaudhuri R."/>
            <person name="La Ragione R.M."/>
            <person name="Hildebrand F."/>
            <person name="Pallen M.J."/>
        </authorList>
    </citation>
    <scope>NUCLEOTIDE SEQUENCE [LARGE SCALE GENOMIC DNA]</scope>
    <source>
        <strain evidence="6 7">Sa2YVA2</strain>
    </source>
</reference>
<evidence type="ECO:0000256" key="1">
    <source>
        <dbReference type="ARBA" id="ARBA00001974"/>
    </source>
</evidence>
<evidence type="ECO:0000256" key="2">
    <source>
        <dbReference type="ARBA" id="ARBA00009410"/>
    </source>
</evidence>
<dbReference type="InterPro" id="IPR036188">
    <property type="entry name" value="FAD/NAD-bd_sf"/>
</dbReference>
<evidence type="ECO:0000256" key="3">
    <source>
        <dbReference type="ARBA" id="ARBA00022630"/>
    </source>
</evidence>
<dbReference type="InterPro" id="IPR006076">
    <property type="entry name" value="FAD-dep_OxRdtase"/>
</dbReference>
<evidence type="ECO:0000313" key="7">
    <source>
        <dbReference type="Proteomes" id="UP000626786"/>
    </source>
</evidence>
<sequence length="375" mass="40994">MQRIVIIGGGILGASAAYHLAKAGLEVLIVDRRDNGQATDAAAGIICPWLSQRRNKAWYALAKGGAAYYTYLINQLVKEGETETGYRKVGAISLQTNEEKLEKMEKRALERRETAKEIGNVKKLSTTETFNKFPRLASEYASVFIEGAARVDGRALRDALMRGAEKFGAKIMYGNAKLSVDGNKVNGVFVDDTLHLASNIIVAVGAWAQELFTPLGFTVNVKGQKAQILHLKEENTDTSKWPVVIPPNDQYIVAFDGGKIVIGATHEDDKEFDVRPTVYGIHEVLDKALQTAPALADASVEEVRIGIRPFTPNFLPMFGPVPNYPEVLFANGLGASGLTVGPYIGKQLTHLILNEQTDVDVANYKVDDAFIENEQ</sequence>
<evidence type="ECO:0000313" key="6">
    <source>
        <dbReference type="EMBL" id="MBD7983627.1"/>
    </source>
</evidence>
<comment type="caution">
    <text evidence="6">The sequence shown here is derived from an EMBL/GenBank/DDBJ whole genome shotgun (WGS) entry which is preliminary data.</text>
</comment>
<dbReference type="RefSeq" id="WP_191693316.1">
    <property type="nucleotide sequence ID" value="NZ_JACSQN010000002.1"/>
</dbReference>